<sequence length="100" mass="11043">MNVDYETIQKIQKLGDDVLIGVAEVAALTGFSILTVRQRKLPGLDPVPGLSRLRWRLGDLRQWMRSGPKAGEVGIQVAVQPKTIRPGGRPTKKSQVEARK</sequence>
<organism evidence="2 3">
    <name type="scientific">Pseudomonas fluorescens</name>
    <dbReference type="NCBI Taxonomy" id="294"/>
    <lineage>
        <taxon>Bacteria</taxon>
        <taxon>Pseudomonadati</taxon>
        <taxon>Pseudomonadota</taxon>
        <taxon>Gammaproteobacteria</taxon>
        <taxon>Pseudomonadales</taxon>
        <taxon>Pseudomonadaceae</taxon>
        <taxon>Pseudomonas</taxon>
    </lineage>
</organism>
<feature type="region of interest" description="Disordered" evidence="1">
    <location>
        <begin position="80"/>
        <end position="100"/>
    </location>
</feature>
<dbReference type="EMBL" id="JXNZ01000228">
    <property type="protein sequence ID" value="KIQ57488.1"/>
    <property type="molecule type" value="Genomic_DNA"/>
</dbReference>
<gene>
    <name evidence="2" type="ORF">RL74_20625</name>
</gene>
<reference evidence="2 3" key="1">
    <citation type="submission" date="2015-01" db="EMBL/GenBank/DDBJ databases">
        <title>Draft Genome Sequence of the Biocontrol and Plant Growth-Promoting Rhizobacteria (PGPR) Pseudomonas fluorescens UM270.</title>
        <authorList>
            <person name="Hernandez-Salmeron J.E."/>
            <person name="Santoyo G."/>
            <person name="Moreno-Hagelsieb G."/>
            <person name="Hernandez-Leon R."/>
        </authorList>
    </citation>
    <scope>NUCLEOTIDE SEQUENCE [LARGE SCALE GENOMIC DNA]</scope>
    <source>
        <strain evidence="2 3">UM270</strain>
    </source>
</reference>
<dbReference type="AlphaFoldDB" id="A0A0D0PFF0"/>
<evidence type="ECO:0000256" key="1">
    <source>
        <dbReference type="SAM" id="MobiDB-lite"/>
    </source>
</evidence>
<protein>
    <submittedName>
        <fullName evidence="2">Uncharacterized protein</fullName>
    </submittedName>
</protein>
<evidence type="ECO:0000313" key="3">
    <source>
        <dbReference type="Proteomes" id="UP000032101"/>
    </source>
</evidence>
<proteinExistence type="predicted"/>
<dbReference type="PATRIC" id="fig|294.124.peg.4249"/>
<dbReference type="RefSeq" id="WP_042731648.1">
    <property type="nucleotide sequence ID" value="NZ_JXNZ01000228.1"/>
</dbReference>
<name>A0A0D0PFF0_PSEFL</name>
<evidence type="ECO:0000313" key="2">
    <source>
        <dbReference type="EMBL" id="KIQ57488.1"/>
    </source>
</evidence>
<accession>A0A0D0PFF0</accession>
<dbReference type="Proteomes" id="UP000032101">
    <property type="component" value="Unassembled WGS sequence"/>
</dbReference>
<comment type="caution">
    <text evidence="2">The sequence shown here is derived from an EMBL/GenBank/DDBJ whole genome shotgun (WGS) entry which is preliminary data.</text>
</comment>
<dbReference type="OrthoDB" id="6898256at2"/>